<dbReference type="PANTHER" id="PTHR38119">
    <property type="entry name" value="BTB DOMAIN-CONTAINING PROTEIN-RELATED"/>
    <property type="match status" value="1"/>
</dbReference>
<reference evidence="1 2" key="1">
    <citation type="submission" date="2019-09" db="EMBL/GenBank/DDBJ databases">
        <title>The hologenome of the rock-dwelling lichen Lasallia pustulata.</title>
        <authorList>
            <person name="Greshake Tzovaras B."/>
            <person name="Segers F."/>
            <person name="Bicker A."/>
            <person name="Dal Grande F."/>
            <person name="Otte J."/>
            <person name="Hankeln T."/>
            <person name="Schmitt I."/>
            <person name="Ebersberger I."/>
        </authorList>
    </citation>
    <scope>NUCLEOTIDE SEQUENCE [LARGE SCALE GENOMIC DNA]</scope>
    <source>
        <strain evidence="1">A1-1</strain>
    </source>
</reference>
<name>A0A5M8PLP6_9LECA</name>
<comment type="caution">
    <text evidence="1">The sequence shown here is derived from an EMBL/GenBank/DDBJ whole genome shotgun (WGS) entry which is preliminary data.</text>
</comment>
<gene>
    <name evidence="1" type="ORF">FRX48_06478</name>
</gene>
<proteinExistence type="predicted"/>
<dbReference type="AlphaFoldDB" id="A0A5M8PLP6"/>
<evidence type="ECO:0000313" key="1">
    <source>
        <dbReference type="EMBL" id="KAA6409865.1"/>
    </source>
</evidence>
<evidence type="ECO:0000313" key="2">
    <source>
        <dbReference type="Proteomes" id="UP000324767"/>
    </source>
</evidence>
<dbReference type="EMBL" id="VXIT01000010">
    <property type="protein sequence ID" value="KAA6409865.1"/>
    <property type="molecule type" value="Genomic_DNA"/>
</dbReference>
<dbReference type="Proteomes" id="UP000324767">
    <property type="component" value="Unassembled WGS sequence"/>
</dbReference>
<organism evidence="1 2">
    <name type="scientific">Lasallia pustulata</name>
    <dbReference type="NCBI Taxonomy" id="136370"/>
    <lineage>
        <taxon>Eukaryota</taxon>
        <taxon>Fungi</taxon>
        <taxon>Dikarya</taxon>
        <taxon>Ascomycota</taxon>
        <taxon>Pezizomycotina</taxon>
        <taxon>Lecanoromycetes</taxon>
        <taxon>OSLEUM clade</taxon>
        <taxon>Umbilicariomycetidae</taxon>
        <taxon>Umbilicariales</taxon>
        <taxon>Umbilicariaceae</taxon>
        <taxon>Lasallia</taxon>
    </lineage>
</organism>
<dbReference type="OrthoDB" id="5406739at2759"/>
<protein>
    <submittedName>
        <fullName evidence="1">Uncharacterized protein</fullName>
    </submittedName>
</protein>
<accession>A0A5M8PLP6</accession>
<dbReference type="PANTHER" id="PTHR38119:SF1">
    <property type="entry name" value="BTB DOMAIN-CONTAINING PROTEIN"/>
    <property type="match status" value="1"/>
</dbReference>
<sequence length="527" mass="60656">MDSWYQFRRHGQLKERLFDNFVKAIRPLRFEGANVIIALSPRPEDVLLVHSAMMEHSPLFKVGLSNRWSTSGKQISTDAQLPAKTTVSKYGMVLDADREGYTLVRNSPPDEEPFCDTQENRQTDIEKSWLGIDIARHECEMRTVQKTVDFHRSTYCQSMPSNDDLPFTSPLCISVAHRHAVRDHKILFAMLYQIEVNFDGFYWDELIACIANVAAYAEYYGLLPFVAKSLERGLNLRQIPMLNCRLMDQPALWLALGYMLRSETIFAEALRHFVGGDWVRSFAAKNPDWQEVILLAYKKQVELARTISKTDHDLYRLTLVLHTERIKSEEAKARYLARNALRDFLVENLRKPYYEVKEPSREAIYPRLLQVASRGDISIFGIGTSSRLSNIFKLKVGQSKRPPQAVIEKEMRWALKEVKTVLERDLFTERCIPAQKEPQIHIYYLTHMSIDSDEMPWANEDAWNPITPDFEVNAASQAWLDQVGLGHVECDMECVEAGGLALFHQPSTSSTGDVAWDLLKEKYAPTW</sequence>